<organism evidence="4 5">
    <name type="scientific">Senna tora</name>
    <dbReference type="NCBI Taxonomy" id="362788"/>
    <lineage>
        <taxon>Eukaryota</taxon>
        <taxon>Viridiplantae</taxon>
        <taxon>Streptophyta</taxon>
        <taxon>Embryophyta</taxon>
        <taxon>Tracheophyta</taxon>
        <taxon>Spermatophyta</taxon>
        <taxon>Magnoliopsida</taxon>
        <taxon>eudicotyledons</taxon>
        <taxon>Gunneridae</taxon>
        <taxon>Pentapetalae</taxon>
        <taxon>rosids</taxon>
        <taxon>fabids</taxon>
        <taxon>Fabales</taxon>
        <taxon>Fabaceae</taxon>
        <taxon>Caesalpinioideae</taxon>
        <taxon>Cassia clade</taxon>
        <taxon>Senna</taxon>
    </lineage>
</organism>
<dbReference type="InterPro" id="IPR036047">
    <property type="entry name" value="F-box-like_dom_sf"/>
</dbReference>
<feature type="region of interest" description="Disordered" evidence="1">
    <location>
        <begin position="342"/>
        <end position="378"/>
    </location>
</feature>
<dbReference type="AlphaFoldDB" id="A0A835C9B9"/>
<dbReference type="Pfam" id="PF00646">
    <property type="entry name" value="F-box"/>
    <property type="match status" value="1"/>
</dbReference>
<evidence type="ECO:0000259" key="2">
    <source>
        <dbReference type="SMART" id="SM00256"/>
    </source>
</evidence>
<dbReference type="GO" id="GO:0000209">
    <property type="term" value="P:protein polyubiquitination"/>
    <property type="evidence" value="ECO:0007669"/>
    <property type="project" value="TreeGrafter"/>
</dbReference>
<accession>A0A835C9B9</accession>
<dbReference type="SMART" id="SM00256">
    <property type="entry name" value="FBOX"/>
    <property type="match status" value="1"/>
</dbReference>
<evidence type="ECO:0000313" key="5">
    <source>
        <dbReference type="Proteomes" id="UP000634136"/>
    </source>
</evidence>
<feature type="domain" description="FIST C-domain" evidence="3">
    <location>
        <begin position="258"/>
        <end position="438"/>
    </location>
</feature>
<dbReference type="InterPro" id="IPR019494">
    <property type="entry name" value="FIST_C"/>
</dbReference>
<dbReference type="SUPFAM" id="SSF81383">
    <property type="entry name" value="F-box domain"/>
    <property type="match status" value="1"/>
</dbReference>
<name>A0A835C9B9_9FABA</name>
<keyword evidence="5" id="KW-1185">Reference proteome</keyword>
<evidence type="ECO:0000313" key="4">
    <source>
        <dbReference type="EMBL" id="KAF7834001.1"/>
    </source>
</evidence>
<dbReference type="PANTHER" id="PTHR14939:SF5">
    <property type="entry name" value="F-BOX ONLY PROTEIN 22"/>
    <property type="match status" value="1"/>
</dbReference>
<protein>
    <submittedName>
        <fullName evidence="4">F-box/LRR-repeat protein</fullName>
    </submittedName>
</protein>
<dbReference type="OrthoDB" id="509497at2759"/>
<gene>
    <name evidence="4" type="ORF">G2W53_008860</name>
</gene>
<dbReference type="EMBL" id="JAAIUW010000004">
    <property type="protein sequence ID" value="KAF7834001.1"/>
    <property type="molecule type" value="Genomic_DNA"/>
</dbReference>
<dbReference type="GO" id="GO:0032436">
    <property type="term" value="P:positive regulation of proteasomal ubiquitin-dependent protein catabolic process"/>
    <property type="evidence" value="ECO:0007669"/>
    <property type="project" value="TreeGrafter"/>
</dbReference>
<evidence type="ECO:0000259" key="3">
    <source>
        <dbReference type="SMART" id="SM01204"/>
    </source>
</evidence>
<feature type="compositionally biased region" description="Acidic residues" evidence="1">
    <location>
        <begin position="345"/>
        <end position="378"/>
    </location>
</feature>
<dbReference type="InterPro" id="IPR016024">
    <property type="entry name" value="ARM-type_fold"/>
</dbReference>
<reference evidence="4" key="1">
    <citation type="submission" date="2020-09" db="EMBL/GenBank/DDBJ databases">
        <title>Genome-Enabled Discovery of Anthraquinone Biosynthesis in Senna tora.</title>
        <authorList>
            <person name="Kang S.-H."/>
            <person name="Pandey R.P."/>
            <person name="Lee C.-M."/>
            <person name="Sim J.-S."/>
            <person name="Jeong J.-T."/>
            <person name="Choi B.-S."/>
            <person name="Jung M."/>
            <person name="Ginzburg D."/>
            <person name="Zhao K."/>
            <person name="Won S.Y."/>
            <person name="Oh T.-J."/>
            <person name="Yu Y."/>
            <person name="Kim N.-H."/>
            <person name="Lee O.R."/>
            <person name="Lee T.-H."/>
            <person name="Bashyal P."/>
            <person name="Kim T.-S."/>
            <person name="Lee W.-H."/>
            <person name="Kawkins C."/>
            <person name="Kim C.-K."/>
            <person name="Kim J.S."/>
            <person name="Ahn B.O."/>
            <person name="Rhee S.Y."/>
            <person name="Sohng J.K."/>
        </authorList>
    </citation>
    <scope>NUCLEOTIDE SEQUENCE</scope>
    <source>
        <tissue evidence="4">Leaf</tissue>
    </source>
</reference>
<dbReference type="InterPro" id="IPR001810">
    <property type="entry name" value="F-box_dom"/>
</dbReference>
<evidence type="ECO:0000256" key="1">
    <source>
        <dbReference type="SAM" id="MobiDB-lite"/>
    </source>
</evidence>
<proteinExistence type="predicted"/>
<comment type="caution">
    <text evidence="4">The sequence shown here is derived from an EMBL/GenBank/DDBJ whole genome shotgun (WGS) entry which is preliminary data.</text>
</comment>
<dbReference type="Proteomes" id="UP000634136">
    <property type="component" value="Unassembled WGS sequence"/>
</dbReference>
<sequence>MQRNNPPEMEAAPPDGDGGAGMINRFNDDVIQNILARLPAATFAAAACVSKKWNRISRQILCRPKLVSALSRNPSLINAMSEVLDKVLSKPIRPHFAIAFISEQYGLKLAHYLITRKLGRKIPLVIHISHGVMGKDTATNSLREVKWNYFDYSGRHPGESNAHCNRNEGLVLVVGFVPGLRDLDAYKFVRDIKAYTANASGSESPSAIIMFGDRKSSGHMNSVVATMDHAFAKETAIVGDAGGCFMFNSLNYKITCPAGSYVLDAVALASDPYSELFIAASQERRWGESLVLYRLIAGERMELMVQGVGIQPGDSFLFYHRDMETAHTTLTVAYDNLHMLKGDDSSEEEDEEEDEDEDEEDEDEYEYEDEDEDEDEEMEEVKDINDKCGRVFGGLIFSCGDRGESYFGEANVDMIPFTENFPKVDIAGSFCKGEIGRGSSSVIRESEGQEQCPAFCSLHARSAVYLAFSYIPPPPTQQQE</sequence>
<dbReference type="SUPFAM" id="SSF48371">
    <property type="entry name" value="ARM repeat"/>
    <property type="match status" value="1"/>
</dbReference>
<feature type="domain" description="F-box" evidence="2">
    <location>
        <begin position="26"/>
        <end position="66"/>
    </location>
</feature>
<dbReference type="SMART" id="SM01204">
    <property type="entry name" value="FIST_C"/>
    <property type="match status" value="1"/>
</dbReference>
<dbReference type="PANTHER" id="PTHR14939">
    <property type="entry name" value="F-BOX ONLY PROTEIN 22"/>
    <property type="match status" value="1"/>
</dbReference>